<dbReference type="AlphaFoldDB" id="A0A653AD71"/>
<comment type="similarity">
    <text evidence="1">Belongs to the peptidase C40 family.</text>
</comment>
<reference evidence="6" key="1">
    <citation type="submission" date="2018-07" db="EMBL/GenBank/DDBJ databases">
        <authorList>
            <consortium name="Genoscope - CEA"/>
            <person name="William W."/>
        </authorList>
    </citation>
    <scope>NUCLEOTIDE SEQUENCE</scope>
    <source>
        <strain evidence="6">IK1</strain>
    </source>
</reference>
<feature type="domain" description="NlpC/P60" evidence="5">
    <location>
        <begin position="310"/>
        <end position="464"/>
    </location>
</feature>
<evidence type="ECO:0000313" key="6">
    <source>
        <dbReference type="EMBL" id="VBB45947.1"/>
    </source>
</evidence>
<dbReference type="InterPro" id="IPR039439">
    <property type="entry name" value="SH3b1_dom"/>
</dbReference>
<evidence type="ECO:0000259" key="5">
    <source>
        <dbReference type="PROSITE" id="PS51935"/>
    </source>
</evidence>
<organism evidence="6">
    <name type="scientific">Uncultured Desulfatiglans sp</name>
    <dbReference type="NCBI Taxonomy" id="1748965"/>
    <lineage>
        <taxon>Bacteria</taxon>
        <taxon>Pseudomonadati</taxon>
        <taxon>Thermodesulfobacteriota</taxon>
        <taxon>Desulfobacteria</taxon>
        <taxon>Desulfatiglandales</taxon>
        <taxon>Desulfatiglandaceae</taxon>
        <taxon>Desulfatiglans</taxon>
        <taxon>environmental samples</taxon>
    </lineage>
</organism>
<keyword evidence="3" id="KW-0378">Hydrolase</keyword>
<gene>
    <name evidence="6" type="ORF">TRIP_B360040</name>
</gene>
<name>A0A653AD71_UNCDX</name>
<dbReference type="GO" id="GO:0006508">
    <property type="term" value="P:proteolysis"/>
    <property type="evidence" value="ECO:0007669"/>
    <property type="project" value="UniProtKB-KW"/>
</dbReference>
<keyword evidence="4" id="KW-0788">Thiol protease</keyword>
<evidence type="ECO:0000256" key="1">
    <source>
        <dbReference type="ARBA" id="ARBA00007074"/>
    </source>
</evidence>
<evidence type="ECO:0000256" key="2">
    <source>
        <dbReference type="ARBA" id="ARBA00022670"/>
    </source>
</evidence>
<keyword evidence="2" id="KW-0645">Protease</keyword>
<dbReference type="Pfam" id="PF12913">
    <property type="entry name" value="SH3_6"/>
    <property type="match status" value="1"/>
</dbReference>
<dbReference type="EMBL" id="UPXX01000030">
    <property type="protein sequence ID" value="VBB45947.1"/>
    <property type="molecule type" value="Genomic_DNA"/>
</dbReference>
<dbReference type="Gene3D" id="3.90.1720.10">
    <property type="entry name" value="endopeptidase domain like (from Nostoc punctiforme)"/>
    <property type="match status" value="1"/>
</dbReference>
<accession>A0A653AD71</accession>
<dbReference type="SUPFAM" id="SSF54001">
    <property type="entry name" value="Cysteine proteinases"/>
    <property type="match status" value="1"/>
</dbReference>
<dbReference type="GO" id="GO:0008234">
    <property type="term" value="F:cysteine-type peptidase activity"/>
    <property type="evidence" value="ECO:0007669"/>
    <property type="project" value="UniProtKB-KW"/>
</dbReference>
<dbReference type="PROSITE" id="PS51257">
    <property type="entry name" value="PROKAR_LIPOPROTEIN"/>
    <property type="match status" value="1"/>
</dbReference>
<evidence type="ECO:0000256" key="3">
    <source>
        <dbReference type="ARBA" id="ARBA00022801"/>
    </source>
</evidence>
<proteinExistence type="inferred from homology"/>
<evidence type="ECO:0000256" key="4">
    <source>
        <dbReference type="ARBA" id="ARBA00022807"/>
    </source>
</evidence>
<dbReference type="InterPro" id="IPR000064">
    <property type="entry name" value="NLP_P60_dom"/>
</dbReference>
<dbReference type="Pfam" id="PF00877">
    <property type="entry name" value="NLPC_P60"/>
    <property type="match status" value="1"/>
</dbReference>
<sequence>MRIGPPARPGSRLSTLLGLLAAICIAGFFAACAKPEGMHAAADYPLPGVERTMKTAGFWIARHPSPDAVILTPPEIEAFNRHIRSELKGAEDLASFPDPYPGSRLRKTLKTALRKHQIRIFYLPDGSAAPPGFFESIEQAMNLEGIPERVTPRYGVTVKLADQRVLPTHTGLFRSPGGRMFDQLQNSALDLGTPLILLHESRCGGWLYAISELCAGWMEASEIALCTPLEWESFLHPEAMVIACRSKVDVFLDPSGTVFYEYLRMGARLPMTGADPDMASVLLPIRRPSGRLQAQVGFVPSSAVHPGPHPFTARHVMQQAFEMLYEPYGWGGLDGEQDCSRFIQQIFATVGVHLPRNSADQARVGEPLEGFDASLPASEKEQSIAEGAVGGAALLYMRGHIMLYLGSVGGRAYAIHNVWAYREPDTPHDPSRIIGRVAVTDLRLGGGPGAGSWLDRLRVVRIVAPVAGGAIMK</sequence>
<protein>
    <submittedName>
        <fullName evidence="6">Putative NlpC/P60 family protein</fullName>
    </submittedName>
</protein>
<dbReference type="PROSITE" id="PS51935">
    <property type="entry name" value="NLPC_P60"/>
    <property type="match status" value="1"/>
</dbReference>
<dbReference type="InterPro" id="IPR038765">
    <property type="entry name" value="Papain-like_cys_pep_sf"/>
</dbReference>